<feature type="domain" description="NPHP4 Ig-like" evidence="2">
    <location>
        <begin position="963"/>
        <end position="1045"/>
    </location>
</feature>
<dbReference type="GO" id="GO:0005856">
    <property type="term" value="C:cytoskeleton"/>
    <property type="evidence" value="ECO:0007669"/>
    <property type="project" value="InterPro"/>
</dbReference>
<evidence type="ECO:0000259" key="3">
    <source>
        <dbReference type="Pfam" id="PF26186"/>
    </source>
</evidence>
<keyword evidence="5" id="KW-1185">Reference proteome</keyword>
<proteinExistence type="predicted"/>
<dbReference type="Pfam" id="PF26186">
    <property type="entry name" value="NPHP4_C2_3rd"/>
    <property type="match status" value="1"/>
</dbReference>
<feature type="region of interest" description="Disordered" evidence="1">
    <location>
        <begin position="375"/>
        <end position="398"/>
    </location>
</feature>
<dbReference type="PANTHER" id="PTHR31043:SF3">
    <property type="entry name" value="NEPHROCYSTIN-4"/>
    <property type="match status" value="1"/>
</dbReference>
<dbReference type="Proteomes" id="UP000601435">
    <property type="component" value="Unassembled WGS sequence"/>
</dbReference>
<comment type="caution">
    <text evidence="4">The sequence shown here is derived from an EMBL/GenBank/DDBJ whole genome shotgun (WGS) entry which is preliminary data.</text>
</comment>
<evidence type="ECO:0000256" key="1">
    <source>
        <dbReference type="SAM" id="MobiDB-lite"/>
    </source>
</evidence>
<dbReference type="InterPro" id="IPR029775">
    <property type="entry name" value="NPHP4"/>
</dbReference>
<evidence type="ECO:0000313" key="4">
    <source>
        <dbReference type="EMBL" id="CAE7237112.1"/>
    </source>
</evidence>
<dbReference type="PANTHER" id="PTHR31043">
    <property type="entry name" value="NEPHROCYSTIN-4"/>
    <property type="match status" value="1"/>
</dbReference>
<dbReference type="GO" id="GO:0097730">
    <property type="term" value="C:non-motile cilium"/>
    <property type="evidence" value="ECO:0007669"/>
    <property type="project" value="InterPro"/>
</dbReference>
<dbReference type="EMBL" id="CAJNJA010008487">
    <property type="protein sequence ID" value="CAE7237112.1"/>
    <property type="molecule type" value="Genomic_DNA"/>
</dbReference>
<dbReference type="GO" id="GO:0090090">
    <property type="term" value="P:negative regulation of canonical Wnt signaling pathway"/>
    <property type="evidence" value="ECO:0007669"/>
    <property type="project" value="InterPro"/>
</dbReference>
<accession>A0A812KW13</accession>
<evidence type="ECO:0000259" key="2">
    <source>
        <dbReference type="Pfam" id="PF26015"/>
    </source>
</evidence>
<feature type="compositionally biased region" description="Pro residues" evidence="1">
    <location>
        <begin position="590"/>
        <end position="599"/>
    </location>
</feature>
<dbReference type="OrthoDB" id="438813at2759"/>
<dbReference type="Pfam" id="PF26015">
    <property type="entry name" value="Ig_NPH4_3rd"/>
    <property type="match status" value="1"/>
</dbReference>
<protein>
    <submittedName>
        <fullName evidence="4">Nphp4 protein</fullName>
    </submittedName>
</protein>
<sequence>MTPCPKAYQRSLGATGTSRLGAVGSHNTLRWLDEPLRGLTAGMAAHYPLDDTGHTWRLKLDKLEDGQRFWFGGEVPVEFVCHPDCAVIVELVAVLRAPGVAAPPVQTTQAAATPLLADPGQPQDLLQKQTLGWLLLLPFYQATSEGLLKAAAVSGERPCLAFDVQFFGGPGLSMLAEEVWSAAAQGPTTISTRPAETAKPCRPALSASRISCSFQLCGDRLMQWLRQHVPLPKPEIQEPPPKPMTLQPLPSVSPQTALAVPAAQGLPYTPPQLAPTQPASALPVPVQAPVPGQGLAVYQPALAPASMVVPAPAPAPAPVVEKIYLRDQAVQSDPPAIQGVDDNVIGDAKPKASSVATETGPPARPLSAVDKANLLQGTGGAGFKPPGPSVPAGESVPPKRELRWKFEDEDMLQADEISLELLTLRSFMPTDGERIYFQLRFFQFPPVRTAPAALSGKPGEACLLRSAVTNERLAMVFHMDGYVNGSVATSAASVHRHLVNYLSARSADIEIWSAESGMHIGSTSVPLEMLVRQGHQVAKVEAEYAVLEPLSGEPKGTLRMLLVNRGRTPTPYQHLNSNNLPSPPPDDKGPQPPPAPSPPRGRTRHKVSALIEPGSELHGAQNLTGQATVAEELSQRKHERLKQLRMLRKSDLQADPFSNHSVLLAAAESARQERKKQEVARRMDRFNTTQQSLTASFATPSYFFVDFTNPYGQQAVFSVLVTGDKPRAPEVLPAVPPQQPLQGVLMEMPEQALMLVKDPEEWRRLVSLGVVPTAPSGDFSRLAAGSFVLNPKESISLPFRYLDFNFPGVDTTAQLAPPSGLRLADVAAVVAGPSRKDFRVEVALDHGPVMRCVEVSVVSQPTSIDRTVRFFEAEGTAAEKAVALPPSPDPSAGSCYVYCTNRDVHVQRKEQEEVSLRFIAPQSPNVLSFFLVFYADPHFSQVVAIQLIDIQALRTERIRLVVGQSVERAICLAPAEVLDAGAVRLHSSNSEVVAVQHTAEVDPRYGVKFTVLITSMQVGSRACRLHAVDPAMRRLVAALLVVVAADPPEVKMVHSITLPVLTAVRKRLLYKNEAVRPIKYIVRCSEPALVTVQSPELVINSLDTRCIELLFHAVPATLSYNAEVFLFITSEDRAIHETRMLELAYT</sequence>
<reference evidence="4" key="1">
    <citation type="submission" date="2021-02" db="EMBL/GenBank/DDBJ databases">
        <authorList>
            <person name="Dougan E. K."/>
            <person name="Rhodes N."/>
            <person name="Thang M."/>
            <person name="Chan C."/>
        </authorList>
    </citation>
    <scope>NUCLEOTIDE SEQUENCE</scope>
</reference>
<name>A0A812KW13_9DINO</name>
<dbReference type="AlphaFoldDB" id="A0A812KW13"/>
<dbReference type="InterPro" id="IPR058686">
    <property type="entry name" value="Ig_NPHP4_3rd"/>
</dbReference>
<feature type="domain" description="NPHP4 C2-like" evidence="3">
    <location>
        <begin position="405"/>
        <end position="547"/>
    </location>
</feature>
<feature type="region of interest" description="Disordered" evidence="1">
    <location>
        <begin position="568"/>
        <end position="606"/>
    </location>
</feature>
<evidence type="ECO:0000313" key="5">
    <source>
        <dbReference type="Proteomes" id="UP000601435"/>
    </source>
</evidence>
<organism evidence="4 5">
    <name type="scientific">Symbiodinium necroappetens</name>
    <dbReference type="NCBI Taxonomy" id="1628268"/>
    <lineage>
        <taxon>Eukaryota</taxon>
        <taxon>Sar</taxon>
        <taxon>Alveolata</taxon>
        <taxon>Dinophyceae</taxon>
        <taxon>Suessiales</taxon>
        <taxon>Symbiodiniaceae</taxon>
        <taxon>Symbiodinium</taxon>
    </lineage>
</organism>
<dbReference type="InterPro" id="IPR058765">
    <property type="entry name" value="NPHP4_C2-like"/>
</dbReference>
<gene>
    <name evidence="4" type="primary">nphp4</name>
    <name evidence="4" type="ORF">SNEC2469_LOCUS4039</name>
</gene>